<dbReference type="EMBL" id="CM026428">
    <property type="protein sequence ID" value="KAG0567544.1"/>
    <property type="molecule type" value="Genomic_DNA"/>
</dbReference>
<evidence type="ECO:0000313" key="2">
    <source>
        <dbReference type="EMBL" id="KAG0567544.1"/>
    </source>
</evidence>
<evidence type="ECO:0008006" key="4">
    <source>
        <dbReference type="Google" id="ProtNLM"/>
    </source>
</evidence>
<keyword evidence="1" id="KW-0732">Signal</keyword>
<reference evidence="2" key="1">
    <citation type="submission" date="2020-06" db="EMBL/GenBank/DDBJ databases">
        <title>WGS assembly of Ceratodon purpureus strain R40.</title>
        <authorList>
            <person name="Carey S.B."/>
            <person name="Jenkins J."/>
            <person name="Shu S."/>
            <person name="Lovell J.T."/>
            <person name="Sreedasyam A."/>
            <person name="Maumus F."/>
            <person name="Tiley G.P."/>
            <person name="Fernandez-Pozo N."/>
            <person name="Barry K."/>
            <person name="Chen C."/>
            <person name="Wang M."/>
            <person name="Lipzen A."/>
            <person name="Daum C."/>
            <person name="Saski C.A."/>
            <person name="Payton A.C."/>
            <person name="Mcbreen J.C."/>
            <person name="Conrad R.E."/>
            <person name="Kollar L.M."/>
            <person name="Olsson S."/>
            <person name="Huttunen S."/>
            <person name="Landis J.B."/>
            <person name="Wickett N.J."/>
            <person name="Johnson M.G."/>
            <person name="Rensing S.A."/>
            <person name="Grimwood J."/>
            <person name="Schmutz J."/>
            <person name="Mcdaniel S.F."/>
        </authorList>
    </citation>
    <scope>NUCLEOTIDE SEQUENCE</scope>
    <source>
        <strain evidence="2">R40</strain>
    </source>
</reference>
<evidence type="ECO:0000313" key="3">
    <source>
        <dbReference type="Proteomes" id="UP000822688"/>
    </source>
</evidence>
<evidence type="ECO:0000256" key="1">
    <source>
        <dbReference type="SAM" id="SignalP"/>
    </source>
</evidence>
<feature type="chain" id="PRO_5035798726" description="Secreted protein" evidence="1">
    <location>
        <begin position="16"/>
        <end position="83"/>
    </location>
</feature>
<comment type="caution">
    <text evidence="2">The sequence shown here is derived from an EMBL/GenBank/DDBJ whole genome shotgun (WGS) entry which is preliminary data.</text>
</comment>
<sequence length="83" mass="9222">MSWCLVVWFWMDVLCSELSFSLLEDDSRLSGGVCEKVFFGFGRHLGAFFSEVEHTMSMCVAQSTGGSSVTVESLHFTRAVMAI</sequence>
<feature type="signal peptide" evidence="1">
    <location>
        <begin position="1"/>
        <end position="15"/>
    </location>
</feature>
<organism evidence="2 3">
    <name type="scientific">Ceratodon purpureus</name>
    <name type="common">Fire moss</name>
    <name type="synonym">Dicranum purpureum</name>
    <dbReference type="NCBI Taxonomy" id="3225"/>
    <lineage>
        <taxon>Eukaryota</taxon>
        <taxon>Viridiplantae</taxon>
        <taxon>Streptophyta</taxon>
        <taxon>Embryophyta</taxon>
        <taxon>Bryophyta</taxon>
        <taxon>Bryophytina</taxon>
        <taxon>Bryopsida</taxon>
        <taxon>Dicranidae</taxon>
        <taxon>Pseudoditrichales</taxon>
        <taxon>Ditrichaceae</taxon>
        <taxon>Ceratodon</taxon>
    </lineage>
</organism>
<dbReference type="AlphaFoldDB" id="A0A8T0HB22"/>
<protein>
    <recommendedName>
        <fullName evidence="4">Secreted protein</fullName>
    </recommendedName>
</protein>
<gene>
    <name evidence="2" type="ORF">KC19_7G142000</name>
</gene>
<name>A0A8T0HB22_CERPU</name>
<keyword evidence="3" id="KW-1185">Reference proteome</keyword>
<accession>A0A8T0HB22</accession>
<dbReference type="Proteomes" id="UP000822688">
    <property type="component" value="Chromosome 7"/>
</dbReference>
<proteinExistence type="predicted"/>